<dbReference type="Pfam" id="PF08030">
    <property type="entry name" value="NAD_binding_6"/>
    <property type="match status" value="1"/>
</dbReference>
<keyword evidence="4" id="KW-0813">Transport</keyword>
<keyword evidence="5" id="KW-0285">Flavoprotein</keyword>
<evidence type="ECO:0000256" key="11">
    <source>
        <dbReference type="ARBA" id="ARBA00023004"/>
    </source>
</evidence>
<dbReference type="Pfam" id="PF08022">
    <property type="entry name" value="FAD_binding_8"/>
    <property type="match status" value="1"/>
</dbReference>
<dbReference type="SUPFAM" id="SSF52343">
    <property type="entry name" value="Ferredoxin reductase-like, C-terminal NADP-linked domain"/>
    <property type="match status" value="1"/>
</dbReference>
<feature type="transmembrane region" description="Helical" evidence="17">
    <location>
        <begin position="254"/>
        <end position="273"/>
    </location>
</feature>
<evidence type="ECO:0000256" key="14">
    <source>
        <dbReference type="ARBA" id="ARBA00050970"/>
    </source>
</evidence>
<evidence type="ECO:0000256" key="6">
    <source>
        <dbReference type="ARBA" id="ARBA00022692"/>
    </source>
</evidence>
<dbReference type="FunFam" id="3.40.50.80:FF:000039">
    <property type="entry name" value="Ferric reduction oxidase 3"/>
    <property type="match status" value="1"/>
</dbReference>
<dbReference type="GO" id="GO:0140618">
    <property type="term" value="F:ferric-chelate reductase (NADH) activity"/>
    <property type="evidence" value="ECO:0007669"/>
    <property type="project" value="UniProtKB-EC"/>
</dbReference>
<feature type="transmembrane region" description="Helical" evidence="17">
    <location>
        <begin position="213"/>
        <end position="234"/>
    </location>
</feature>
<dbReference type="Pfam" id="PF01794">
    <property type="entry name" value="Ferric_reduct"/>
    <property type="match status" value="1"/>
</dbReference>
<proteinExistence type="inferred from homology"/>
<keyword evidence="8" id="KW-0274">FAD</keyword>
<dbReference type="Gene3D" id="3.40.50.80">
    <property type="entry name" value="Nucleotide-binding domain of ferredoxin-NADP reductase (FNR) module"/>
    <property type="match status" value="2"/>
</dbReference>
<evidence type="ECO:0000256" key="15">
    <source>
        <dbReference type="ARBA" id="ARBA00066905"/>
    </source>
</evidence>
<gene>
    <name evidence="20" type="primary">LOC113733217</name>
</gene>
<evidence type="ECO:0000256" key="1">
    <source>
        <dbReference type="ARBA" id="ARBA00001974"/>
    </source>
</evidence>
<name>A0A6P6VK00_COFAR</name>
<dbReference type="Proteomes" id="UP001652660">
    <property type="component" value="Chromosome 2e"/>
</dbReference>
<reference evidence="19" key="1">
    <citation type="journal article" date="2025" name="Foods">
        <title>Unveiling the Microbial Signatures of Arabica Coffee Cherries: Insights into Ripeness Specific Diversity, Functional Traits, and Implications for Quality and Safety.</title>
        <authorList>
            <consortium name="RefSeq"/>
            <person name="Tenea G.N."/>
            <person name="Cifuentes V."/>
            <person name="Reyes P."/>
            <person name="Cevallos-Vallejos M."/>
        </authorList>
    </citation>
    <scope>NUCLEOTIDE SEQUENCE [LARGE SCALE GENOMIC DNA]</scope>
</reference>
<dbReference type="PROSITE" id="PS51384">
    <property type="entry name" value="FAD_FR"/>
    <property type="match status" value="1"/>
</dbReference>
<evidence type="ECO:0000256" key="13">
    <source>
        <dbReference type="ARBA" id="ARBA00023136"/>
    </source>
</evidence>
<keyword evidence="19" id="KW-1185">Reference proteome</keyword>
<evidence type="ECO:0000256" key="7">
    <source>
        <dbReference type="ARBA" id="ARBA00022723"/>
    </source>
</evidence>
<dbReference type="CDD" id="cd06186">
    <property type="entry name" value="NOX_Duox_like_FAD_NADP"/>
    <property type="match status" value="1"/>
</dbReference>
<keyword evidence="7" id="KW-0479">Metal-binding</keyword>
<dbReference type="InterPro" id="IPR013130">
    <property type="entry name" value="Fe3_Rdtase_TM_dom"/>
</dbReference>
<accession>A0A6P6VK00</accession>
<comment type="catalytic activity">
    <reaction evidence="14">
        <text>2 a Fe(II)-siderophore + NAD(+) + H(+) = 2 a Fe(III)-siderophore + NADH</text>
        <dbReference type="Rhea" id="RHEA:15061"/>
        <dbReference type="Rhea" id="RHEA-COMP:11342"/>
        <dbReference type="Rhea" id="RHEA-COMP:11344"/>
        <dbReference type="ChEBI" id="CHEBI:15378"/>
        <dbReference type="ChEBI" id="CHEBI:29033"/>
        <dbReference type="ChEBI" id="CHEBI:29034"/>
        <dbReference type="ChEBI" id="CHEBI:57540"/>
        <dbReference type="ChEBI" id="CHEBI:57945"/>
        <dbReference type="EC" id="1.16.1.7"/>
    </reaction>
</comment>
<dbReference type="SUPFAM" id="SSF63380">
    <property type="entry name" value="Riboflavin synthase domain-like"/>
    <property type="match status" value="1"/>
</dbReference>
<reference evidence="20" key="2">
    <citation type="submission" date="2025-08" db="UniProtKB">
        <authorList>
            <consortium name="RefSeq"/>
        </authorList>
    </citation>
    <scope>IDENTIFICATION</scope>
    <source>
        <tissue evidence="20">Leaves</tissue>
    </source>
</reference>
<evidence type="ECO:0000256" key="17">
    <source>
        <dbReference type="SAM" id="Phobius"/>
    </source>
</evidence>
<feature type="transmembrane region" description="Helical" evidence="17">
    <location>
        <begin position="595"/>
        <end position="614"/>
    </location>
</feature>
<sequence>MEEDKMLSAPHGGGAKAKATNIIRGAIVGLCIIVFLGYIMMWCIMPTDTYYNKWVPHIMASTNSTYFGLQGPILLDFTFPILFIAVMGCIYTHLGKGMESSDRKKDPFKKLRRPMIIKGLGIVNWIELFFFAMFILLCLWYFSSFMHFWYEKINMEAMSRGDKLWQAKLERFALVIGLAGNVCLTFLFFPVTRGSSILAFLGLTSEASIKYHIWLGHLSMTMFTAHGFSYLIYWALTHRLSEALKWDEMWDQTYVNNIAGELCLLSGLVMWSTTFPSIRRRMFEVFYYTHNLYILFIIFYILHKGLFFICIMLPGMYLFVIDRFLRFLQSRQKVRLVSARVLPCETVELNFSKSRALNYTPTSTMFVSIPIISKLQWHPFTVTSNSHLEPDTLSVVIKCEGSWTKKLYDLISSPSSVDRLQASIEGPYGPPTTHFLRHDMLVMVSGGSGITPFISIIRDLMFMSSARKCKTPKLLLISTFRNSSHLSMLDLLLPVSGASAGSCNLDLQIEAYVTREKVQPLEKAEPARIIRFRPLPSDSPISPNLGKNSWLWLAAIISSSFVIFLFILGIITRYYIYPIDHNTNKVNLMTQRTVLTTLIICFSIAITATAAFLWNKNQNVKETKQIQDLEDSTTGGSSGSMHDAADRELESLPHQSLVKSMKVHYGARPDLKRILLQSKGSSIGALVCGPKQMRHDVAAICSSGLAENLHFESISFSW</sequence>
<evidence type="ECO:0000256" key="12">
    <source>
        <dbReference type="ARBA" id="ARBA00023065"/>
    </source>
</evidence>
<evidence type="ECO:0000256" key="2">
    <source>
        <dbReference type="ARBA" id="ARBA00004141"/>
    </source>
</evidence>
<dbReference type="GO" id="GO:0006811">
    <property type="term" value="P:monoatomic ion transport"/>
    <property type="evidence" value="ECO:0007669"/>
    <property type="project" value="UniProtKB-KW"/>
</dbReference>
<dbReference type="RefSeq" id="XP_027115260.1">
    <property type="nucleotide sequence ID" value="XM_027259459.2"/>
</dbReference>
<dbReference type="PANTHER" id="PTHR11972">
    <property type="entry name" value="NADPH OXIDASE"/>
    <property type="match status" value="1"/>
</dbReference>
<keyword evidence="9 17" id="KW-1133">Transmembrane helix</keyword>
<dbReference type="SFLD" id="SFLDS00052">
    <property type="entry name" value="Ferric_Reductase_Domain"/>
    <property type="match status" value="1"/>
</dbReference>
<organism evidence="19 20">
    <name type="scientific">Coffea arabica</name>
    <name type="common">Arabian coffee</name>
    <dbReference type="NCBI Taxonomy" id="13443"/>
    <lineage>
        <taxon>Eukaryota</taxon>
        <taxon>Viridiplantae</taxon>
        <taxon>Streptophyta</taxon>
        <taxon>Embryophyta</taxon>
        <taxon>Tracheophyta</taxon>
        <taxon>Spermatophyta</taxon>
        <taxon>Magnoliopsida</taxon>
        <taxon>eudicotyledons</taxon>
        <taxon>Gunneridae</taxon>
        <taxon>Pentapetalae</taxon>
        <taxon>asterids</taxon>
        <taxon>lamiids</taxon>
        <taxon>Gentianales</taxon>
        <taxon>Rubiaceae</taxon>
        <taxon>Ixoroideae</taxon>
        <taxon>Gardenieae complex</taxon>
        <taxon>Bertiereae - Coffeeae clade</taxon>
        <taxon>Coffeeae</taxon>
        <taxon>Coffea</taxon>
    </lineage>
</organism>
<evidence type="ECO:0000256" key="5">
    <source>
        <dbReference type="ARBA" id="ARBA00022630"/>
    </source>
</evidence>
<evidence type="ECO:0000256" key="4">
    <source>
        <dbReference type="ARBA" id="ARBA00022448"/>
    </source>
</evidence>
<keyword evidence="11" id="KW-0408">Iron</keyword>
<comment type="similarity">
    <text evidence="3">Belongs to the ferric reductase (FRE) family.</text>
</comment>
<keyword evidence="12" id="KW-0406">Ion transport</keyword>
<evidence type="ECO:0000256" key="8">
    <source>
        <dbReference type="ARBA" id="ARBA00022827"/>
    </source>
</evidence>
<feature type="transmembrane region" description="Helical" evidence="17">
    <location>
        <begin position="172"/>
        <end position="192"/>
    </location>
</feature>
<dbReference type="InterPro" id="IPR050369">
    <property type="entry name" value="RBOH/FRE"/>
</dbReference>
<feature type="transmembrane region" description="Helical" evidence="17">
    <location>
        <begin position="306"/>
        <end position="325"/>
    </location>
</feature>
<feature type="region of interest" description="Disordered" evidence="16">
    <location>
        <begin position="625"/>
        <end position="644"/>
    </location>
</feature>
<evidence type="ECO:0000256" key="9">
    <source>
        <dbReference type="ARBA" id="ARBA00022989"/>
    </source>
</evidence>
<dbReference type="InterPro" id="IPR000778">
    <property type="entry name" value="Cyt_b245_heavy_chain"/>
</dbReference>
<dbReference type="PRINTS" id="PR00466">
    <property type="entry name" value="GP91PHOX"/>
</dbReference>
<evidence type="ECO:0000256" key="16">
    <source>
        <dbReference type="SAM" id="MobiDB-lite"/>
    </source>
</evidence>
<feature type="transmembrane region" description="Helical" evidence="17">
    <location>
        <begin position="550"/>
        <end position="575"/>
    </location>
</feature>
<evidence type="ECO:0000313" key="20">
    <source>
        <dbReference type="RefSeq" id="XP_027115260.1"/>
    </source>
</evidence>
<feature type="transmembrane region" description="Helical" evidence="17">
    <location>
        <begin position="73"/>
        <end position="94"/>
    </location>
</feature>
<keyword evidence="6 17" id="KW-0812">Transmembrane</keyword>
<dbReference type="AlphaFoldDB" id="A0A6P6VK00"/>
<evidence type="ECO:0000256" key="3">
    <source>
        <dbReference type="ARBA" id="ARBA00006278"/>
    </source>
</evidence>
<dbReference type="GeneID" id="113733217"/>
<dbReference type="GO" id="GO:0005886">
    <property type="term" value="C:plasma membrane"/>
    <property type="evidence" value="ECO:0007669"/>
    <property type="project" value="TreeGrafter"/>
</dbReference>
<dbReference type="SFLD" id="SFLDG01168">
    <property type="entry name" value="Ferric_reductase_subgroup_(FRE"/>
    <property type="match status" value="1"/>
</dbReference>
<dbReference type="PANTHER" id="PTHR11972:SF162">
    <property type="entry name" value="FERRIC REDUCTION OXIDASE 2-LIKE"/>
    <property type="match status" value="1"/>
</dbReference>
<evidence type="ECO:0000259" key="18">
    <source>
        <dbReference type="PROSITE" id="PS51384"/>
    </source>
</evidence>
<feature type="transmembrane region" description="Helical" evidence="17">
    <location>
        <begin position="21"/>
        <end position="41"/>
    </location>
</feature>
<keyword evidence="10" id="KW-0560">Oxidoreductase</keyword>
<keyword evidence="13 17" id="KW-0472">Membrane</keyword>
<feature type="transmembrane region" description="Helical" evidence="17">
    <location>
        <begin position="115"/>
        <end position="142"/>
    </location>
</feature>
<comment type="cofactor">
    <cofactor evidence="1">
        <name>FAD</name>
        <dbReference type="ChEBI" id="CHEBI:57692"/>
    </cofactor>
</comment>
<dbReference type="OrthoDB" id="167398at2759"/>
<dbReference type="InterPro" id="IPR017938">
    <property type="entry name" value="Riboflavin_synthase-like_b-brl"/>
</dbReference>
<evidence type="ECO:0000313" key="19">
    <source>
        <dbReference type="Proteomes" id="UP001652660"/>
    </source>
</evidence>
<dbReference type="InterPro" id="IPR039261">
    <property type="entry name" value="FNR_nucleotide-bd"/>
</dbReference>
<dbReference type="InterPro" id="IPR013121">
    <property type="entry name" value="Fe_red_NAD-bd_6"/>
</dbReference>
<feature type="domain" description="FAD-binding FR-type" evidence="18">
    <location>
        <begin position="329"/>
        <end position="434"/>
    </location>
</feature>
<dbReference type="InterPro" id="IPR017927">
    <property type="entry name" value="FAD-bd_FR_type"/>
</dbReference>
<dbReference type="GO" id="GO:0046872">
    <property type="term" value="F:metal ion binding"/>
    <property type="evidence" value="ECO:0007669"/>
    <property type="project" value="UniProtKB-KW"/>
</dbReference>
<protein>
    <recommendedName>
        <fullName evidence="15">ferric-chelate reductase (NADH)</fullName>
        <ecNumber evidence="15">1.16.1.7</ecNumber>
    </recommendedName>
</protein>
<dbReference type="InterPro" id="IPR013112">
    <property type="entry name" value="FAD-bd_8"/>
</dbReference>
<comment type="subcellular location">
    <subcellularLocation>
        <location evidence="2">Membrane</location>
        <topology evidence="2">Multi-pass membrane protein</topology>
    </subcellularLocation>
</comment>
<dbReference type="EC" id="1.16.1.7" evidence="15"/>
<evidence type="ECO:0000256" key="10">
    <source>
        <dbReference type="ARBA" id="ARBA00023002"/>
    </source>
</evidence>